<dbReference type="AlphaFoldDB" id="F1Z255"/>
<dbReference type="RefSeq" id="WP_003104572.1">
    <property type="nucleotide sequence ID" value="NZ_AEUT02000001.1"/>
</dbReference>
<evidence type="ECO:0000313" key="3">
    <source>
        <dbReference type="Proteomes" id="UP000003732"/>
    </source>
</evidence>
<reference evidence="2 3" key="1">
    <citation type="submission" date="2011-02" db="EMBL/GenBank/DDBJ databases">
        <authorList>
            <person name="Stanhope M.J."/>
            <person name="Durkin A.S."/>
            <person name="Hostetler J."/>
            <person name="Kim M."/>
            <person name="Radune D."/>
            <person name="Singh I."/>
            <person name="Town C.D."/>
        </authorList>
    </citation>
    <scope>NUCLEOTIDE SEQUENCE [LARGE SCALE GENOMIC DNA]</scope>
    <source>
        <strain evidence="2 3">NCFD 2020</strain>
    </source>
</reference>
<gene>
    <name evidence="2" type="ORF">SPB_2205</name>
</gene>
<dbReference type="HOGENOM" id="CLU_042529_11_4_9"/>
<dbReference type="EC" id="1.11.1.15" evidence="2"/>
<comment type="caution">
    <text evidence="2">The sequence shown here is derived from an EMBL/GenBank/DDBJ whole genome shotgun (WGS) entry which is preliminary data.</text>
</comment>
<protein>
    <submittedName>
        <fullName evidence="2">Antioxidant, AhpC/TSA family</fullName>
        <ecNumber evidence="2">1.11.1.15</ecNumber>
    </submittedName>
</protein>
<keyword evidence="2" id="KW-0575">Peroxidase</keyword>
<dbReference type="Proteomes" id="UP000003732">
    <property type="component" value="Unassembled WGS sequence"/>
</dbReference>
<dbReference type="EMBL" id="AEUT02000001">
    <property type="protein sequence ID" value="EGE54244.1"/>
    <property type="molecule type" value="Genomic_DNA"/>
</dbReference>
<accession>F1Z255</accession>
<dbReference type="eggNOG" id="COG0526">
    <property type="taxonomic scope" value="Bacteria"/>
</dbReference>
<dbReference type="InterPro" id="IPR013740">
    <property type="entry name" value="Redoxin"/>
</dbReference>
<evidence type="ECO:0000313" key="2">
    <source>
        <dbReference type="EMBL" id="EGE54244.1"/>
    </source>
</evidence>
<dbReference type="CDD" id="cd02966">
    <property type="entry name" value="TlpA_like_family"/>
    <property type="match status" value="1"/>
</dbReference>
<dbReference type="GO" id="GO:0004601">
    <property type="term" value="F:peroxidase activity"/>
    <property type="evidence" value="ECO:0007669"/>
    <property type="project" value="UniProtKB-KW"/>
</dbReference>
<dbReference type="PANTHER" id="PTHR42852:SF17">
    <property type="entry name" value="THIOREDOXIN-LIKE PROTEIN HI_1115"/>
    <property type="match status" value="1"/>
</dbReference>
<dbReference type="PROSITE" id="PS51352">
    <property type="entry name" value="THIOREDOXIN_2"/>
    <property type="match status" value="1"/>
</dbReference>
<evidence type="ECO:0000259" key="1">
    <source>
        <dbReference type="PROSITE" id="PS51352"/>
    </source>
</evidence>
<feature type="domain" description="Thioredoxin" evidence="1">
    <location>
        <begin position="43"/>
        <end position="186"/>
    </location>
</feature>
<organism evidence="2 3">
    <name type="scientific">Streptococcus parauberis NCFD 2020</name>
    <dbReference type="NCBI Taxonomy" id="873447"/>
    <lineage>
        <taxon>Bacteria</taxon>
        <taxon>Bacillati</taxon>
        <taxon>Bacillota</taxon>
        <taxon>Bacilli</taxon>
        <taxon>Lactobacillales</taxon>
        <taxon>Streptococcaceae</taxon>
        <taxon>Streptococcus</taxon>
    </lineage>
</organism>
<keyword evidence="2" id="KW-0560">Oxidoreductase</keyword>
<dbReference type="InterPro" id="IPR036249">
    <property type="entry name" value="Thioredoxin-like_sf"/>
</dbReference>
<name>F1Z255_9STRE</name>
<sequence length="186" mass="20941">MKKYTGFIMLSVLLIALTAGLSITVLTSRNEKKAEDKTVTAKYFEGKELPIFKMTTTDGKIIDSQGLEGKPTVIMEWASWCPHCQDAMPIMNKKYLKYKDKVNFVFLNANGSSNGVETKEKAAKYIKDKNYQIPFVYDMNMESSDLLKVDSVPTYFFVDKSGKVQNVTTADLTSDDVEKLLAKIMS</sequence>
<dbReference type="PANTHER" id="PTHR42852">
    <property type="entry name" value="THIOL:DISULFIDE INTERCHANGE PROTEIN DSBE"/>
    <property type="match status" value="1"/>
</dbReference>
<proteinExistence type="predicted"/>
<dbReference type="Gene3D" id="3.40.30.10">
    <property type="entry name" value="Glutaredoxin"/>
    <property type="match status" value="1"/>
</dbReference>
<dbReference type="InterPro" id="IPR050553">
    <property type="entry name" value="Thioredoxin_ResA/DsbE_sf"/>
</dbReference>
<dbReference type="InterPro" id="IPR013766">
    <property type="entry name" value="Thioredoxin_domain"/>
</dbReference>
<dbReference type="Pfam" id="PF08534">
    <property type="entry name" value="Redoxin"/>
    <property type="match status" value="1"/>
</dbReference>
<dbReference type="SUPFAM" id="SSF52833">
    <property type="entry name" value="Thioredoxin-like"/>
    <property type="match status" value="1"/>
</dbReference>
<dbReference type="GeneID" id="61421793"/>